<feature type="transmembrane region" description="Helical" evidence="6">
    <location>
        <begin position="337"/>
        <end position="359"/>
    </location>
</feature>
<comment type="subcellular location">
    <subcellularLocation>
        <location evidence="1">Membrane</location>
        <topology evidence="1">Multi-pass membrane protein</topology>
    </subcellularLocation>
</comment>
<dbReference type="GO" id="GO:0022857">
    <property type="term" value="F:transmembrane transporter activity"/>
    <property type="evidence" value="ECO:0007669"/>
    <property type="project" value="InterPro"/>
</dbReference>
<sequence length="581" mass="62972">MTTTTETTPLIARPDATGKAETRFGSGSWLRWAVSVENRILFAGFLITLSFTFTQVPLFYVFHLMTCNVYYDSHPPFEGPGERCSRDEIAAGTATQFSILGMSTTMCGTINLFIAGWTVKKFGPRAALIVQTVVPAIRVAAQILGVVAGRSTGMMIIQCTQIITVLGDIYLRETELTIVGKSLVVNIIAGEVVEPERRTATFGKLQGCIMLGQGLGFLTGGMIGDAIDIRAPFDVAFVSFLVASVYARVALPYISPESMSDGKAKKPGQQGVSGFLAPLKILVPQRLRLADGRLTKHYGVIFLGCGIFIGVLATGYAPLLIQMYATAEFDFDQANNGWLMSEFAFMRSIFLIFMFPRIIDLGRRRWTSRVRRNWRRRSCSGAAIQNIDEDGVDEDDSIISAPELSPQTSAVECGPAAPVQQSDPDTALRSSRDAETKTHEPSPYLFDLVFLRWSLLVDGALTTVAAFATKSWHIYLAAFLLPFGSGSAPAAKGVITEMCAESQRADALNAVTLIENVARLATQGLFGFVFASLAEVGKAYATFFCNAAVAVVAMGVLLFSHFPPPGSELFDDTHDNNSDNA</sequence>
<evidence type="ECO:0000256" key="4">
    <source>
        <dbReference type="ARBA" id="ARBA00023136"/>
    </source>
</evidence>
<feature type="transmembrane region" description="Helical" evidence="6">
    <location>
        <begin position="298"/>
        <end position="317"/>
    </location>
</feature>
<proteinExistence type="predicted"/>
<dbReference type="HOGENOM" id="CLU_025399_0_0_1"/>
<keyword evidence="2 6" id="KW-0812">Transmembrane</keyword>
<comment type="caution">
    <text evidence="7">The sequence shown here is derived from an EMBL/GenBank/DDBJ whole genome shotgun (WGS) entry which is preliminary data.</text>
</comment>
<dbReference type="AlphaFoldDB" id="A0A086T9X4"/>
<evidence type="ECO:0000313" key="8">
    <source>
        <dbReference type="Proteomes" id="UP000029964"/>
    </source>
</evidence>
<gene>
    <name evidence="7" type="ORF">ACRE_030290</name>
</gene>
<accession>A0A086T9X4</accession>
<dbReference type="InterPro" id="IPR036259">
    <property type="entry name" value="MFS_trans_sf"/>
</dbReference>
<dbReference type="SUPFAM" id="SSF103473">
    <property type="entry name" value="MFS general substrate transporter"/>
    <property type="match status" value="2"/>
</dbReference>
<feature type="transmembrane region" description="Helical" evidence="6">
    <location>
        <begin position="540"/>
        <end position="559"/>
    </location>
</feature>
<evidence type="ECO:0000256" key="2">
    <source>
        <dbReference type="ARBA" id="ARBA00022692"/>
    </source>
</evidence>
<feature type="region of interest" description="Disordered" evidence="5">
    <location>
        <begin position="408"/>
        <end position="439"/>
    </location>
</feature>
<dbReference type="STRING" id="857340.A0A086T9X4"/>
<protein>
    <recommendedName>
        <fullName evidence="9">Major facilitator superfamily transporter</fullName>
    </recommendedName>
</protein>
<name>A0A086T9X4_HAPC1</name>
<evidence type="ECO:0000256" key="5">
    <source>
        <dbReference type="SAM" id="MobiDB-lite"/>
    </source>
</evidence>
<dbReference type="PANTHER" id="PTHR23507:SF13">
    <property type="entry name" value="MFS GENERAL SUBSTRATE TRANSPORTER"/>
    <property type="match status" value="1"/>
</dbReference>
<keyword evidence="4 6" id="KW-0472">Membrane</keyword>
<organism evidence="7 8">
    <name type="scientific">Hapsidospora chrysogenum (strain ATCC 11550 / CBS 779.69 / DSM 880 / IAM 14645 / JCM 23072 / IMI 49137)</name>
    <name type="common">Acremonium chrysogenum</name>
    <dbReference type="NCBI Taxonomy" id="857340"/>
    <lineage>
        <taxon>Eukaryota</taxon>
        <taxon>Fungi</taxon>
        <taxon>Dikarya</taxon>
        <taxon>Ascomycota</taxon>
        <taxon>Pezizomycotina</taxon>
        <taxon>Sordariomycetes</taxon>
        <taxon>Hypocreomycetidae</taxon>
        <taxon>Hypocreales</taxon>
        <taxon>Bionectriaceae</taxon>
        <taxon>Hapsidospora</taxon>
    </lineage>
</organism>
<dbReference type="PANTHER" id="PTHR23507">
    <property type="entry name" value="ZGC:174356"/>
    <property type="match status" value="1"/>
</dbReference>
<dbReference type="Gene3D" id="1.20.1250.20">
    <property type="entry name" value="MFS general substrate transporter like domains"/>
    <property type="match status" value="2"/>
</dbReference>
<dbReference type="EMBL" id="JPKY01000022">
    <property type="protein sequence ID" value="KFH46156.1"/>
    <property type="molecule type" value="Genomic_DNA"/>
</dbReference>
<evidence type="ECO:0000256" key="6">
    <source>
        <dbReference type="SAM" id="Phobius"/>
    </source>
</evidence>
<dbReference type="OrthoDB" id="5204190at2759"/>
<feature type="transmembrane region" description="Helical" evidence="6">
    <location>
        <begin position="40"/>
        <end position="62"/>
    </location>
</feature>
<keyword evidence="8" id="KW-1185">Reference proteome</keyword>
<dbReference type="InterPro" id="IPR011701">
    <property type="entry name" value="MFS"/>
</dbReference>
<dbReference type="Pfam" id="PF07690">
    <property type="entry name" value="MFS_1"/>
    <property type="match status" value="1"/>
</dbReference>
<dbReference type="Proteomes" id="UP000029964">
    <property type="component" value="Unassembled WGS sequence"/>
</dbReference>
<evidence type="ECO:0000256" key="1">
    <source>
        <dbReference type="ARBA" id="ARBA00004141"/>
    </source>
</evidence>
<evidence type="ECO:0000256" key="3">
    <source>
        <dbReference type="ARBA" id="ARBA00022989"/>
    </source>
</evidence>
<feature type="compositionally biased region" description="Basic and acidic residues" evidence="5">
    <location>
        <begin position="430"/>
        <end position="439"/>
    </location>
</feature>
<reference evidence="8" key="1">
    <citation type="journal article" date="2014" name="Genome Announc.">
        <title>Genome sequence and annotation of Acremonium chrysogenum, producer of the beta-lactam antibiotic cephalosporin C.</title>
        <authorList>
            <person name="Terfehr D."/>
            <person name="Dahlmann T.A."/>
            <person name="Specht T."/>
            <person name="Zadra I."/>
            <person name="Kuernsteiner H."/>
            <person name="Kueck U."/>
        </authorList>
    </citation>
    <scope>NUCLEOTIDE SEQUENCE [LARGE SCALE GENOMIC DNA]</scope>
    <source>
        <strain evidence="8">ATCC 11550 / CBS 779.69 / DSM 880 / IAM 14645 / JCM 23072 / IMI 49137</strain>
    </source>
</reference>
<dbReference type="GO" id="GO:0016020">
    <property type="term" value="C:membrane"/>
    <property type="evidence" value="ECO:0007669"/>
    <property type="project" value="UniProtKB-SubCell"/>
</dbReference>
<evidence type="ECO:0000313" key="7">
    <source>
        <dbReference type="EMBL" id="KFH46156.1"/>
    </source>
</evidence>
<keyword evidence="3 6" id="KW-1133">Transmembrane helix</keyword>
<evidence type="ECO:0008006" key="9">
    <source>
        <dbReference type="Google" id="ProtNLM"/>
    </source>
</evidence>